<reference evidence="2" key="1">
    <citation type="submission" date="2014-09" db="EMBL/GenBank/DDBJ databases">
        <authorList>
            <person name="Magalhaes I.L.F."/>
            <person name="Oliveira U."/>
            <person name="Santos F.R."/>
            <person name="Vidigal T.H.D.A."/>
            <person name="Brescovit A.D."/>
            <person name="Santos A.J."/>
        </authorList>
    </citation>
    <scope>NUCLEOTIDE SEQUENCE</scope>
    <source>
        <tissue evidence="2">Shoot tissue taken approximately 20 cm above the soil surface</tissue>
    </source>
</reference>
<feature type="compositionally biased region" description="Basic and acidic residues" evidence="1">
    <location>
        <begin position="7"/>
        <end position="27"/>
    </location>
</feature>
<evidence type="ECO:0000313" key="2">
    <source>
        <dbReference type="EMBL" id="JAD31018.1"/>
    </source>
</evidence>
<feature type="region of interest" description="Disordered" evidence="1">
    <location>
        <begin position="1"/>
        <end position="33"/>
    </location>
</feature>
<organism evidence="2">
    <name type="scientific">Arundo donax</name>
    <name type="common">Giant reed</name>
    <name type="synonym">Donax arundinaceus</name>
    <dbReference type="NCBI Taxonomy" id="35708"/>
    <lineage>
        <taxon>Eukaryota</taxon>
        <taxon>Viridiplantae</taxon>
        <taxon>Streptophyta</taxon>
        <taxon>Embryophyta</taxon>
        <taxon>Tracheophyta</taxon>
        <taxon>Spermatophyta</taxon>
        <taxon>Magnoliopsida</taxon>
        <taxon>Liliopsida</taxon>
        <taxon>Poales</taxon>
        <taxon>Poaceae</taxon>
        <taxon>PACMAD clade</taxon>
        <taxon>Arundinoideae</taxon>
        <taxon>Arundineae</taxon>
        <taxon>Arundo</taxon>
    </lineage>
</organism>
<name>A0A0A8Z000_ARUDO</name>
<sequence length="33" mass="3857">MAVAARESMERSMTRLRHNYGEGERQHGVRRNA</sequence>
<dbReference type="EMBL" id="GBRH01266877">
    <property type="protein sequence ID" value="JAD31018.1"/>
    <property type="molecule type" value="Transcribed_RNA"/>
</dbReference>
<reference evidence="2" key="2">
    <citation type="journal article" date="2015" name="Data Brief">
        <title>Shoot transcriptome of the giant reed, Arundo donax.</title>
        <authorList>
            <person name="Barrero R.A."/>
            <person name="Guerrero F.D."/>
            <person name="Moolhuijzen P."/>
            <person name="Goolsby J.A."/>
            <person name="Tidwell J."/>
            <person name="Bellgard S.E."/>
            <person name="Bellgard M.I."/>
        </authorList>
    </citation>
    <scope>NUCLEOTIDE SEQUENCE</scope>
    <source>
        <tissue evidence="2">Shoot tissue taken approximately 20 cm above the soil surface</tissue>
    </source>
</reference>
<protein>
    <submittedName>
        <fullName evidence="2">Uncharacterized protein</fullName>
    </submittedName>
</protein>
<evidence type="ECO:0000256" key="1">
    <source>
        <dbReference type="SAM" id="MobiDB-lite"/>
    </source>
</evidence>
<accession>A0A0A8Z000</accession>
<dbReference type="AlphaFoldDB" id="A0A0A8Z000"/>
<proteinExistence type="predicted"/>